<sequence length="561" mass="64427">MTSGRAYEAKQGACNGYRLILQLLEVLQINECNSLRHIIEEESDFLSSTQTPSLTLQKLRTLLIDDCDNLEYIFSVFLFEGLENDILWLISNTLKQLEDDPLSHPKLKLVLKFRSLWLSDLRIKAELNFIWKGPTAFLCFQNLSDIWVIECPKLKTIFSTTVVISLPMLKDMNISTCDELEQIFDSEVFCDPSSRCSLKNLEELEIEDCCKLNSISFPRNSTLCNLKVLTISECPMLTSLFTPSVVQTLELLEVLQINECNSLRHIIEEESDFLSSTQTPSLTLQKLRTLLIDDCDNLEYIFSVFLFEGLVSLERVNISFNEKLKYVFGSEKEHNLTEYPSFEQTNIGRNLSNLDTLTLSCLPNIIDIWPEYCHAHLPSLNYLYCGACPKLSNSFIHKENDILWLISNTLKQLEDDPLSHPKLKLVLKFRSLWLSDLRIKAELNFIWKGPTAFLCFQNLSDIWVIECPKLKTIFSTTVVISLPMLKDMNISTCDELEQIFDSVTNCNKLKCLFYNISASHFTNLISLEITNCSQLHKAFDFEDEADDGGLEEMGTYPFSHN</sequence>
<protein>
    <recommendedName>
        <fullName evidence="2">Disease resistance protein At4g27190-like leucine-rich repeats domain-containing protein</fullName>
    </recommendedName>
</protein>
<feature type="domain" description="Disease resistance protein At4g27190-like leucine-rich repeats" evidence="2">
    <location>
        <begin position="423"/>
        <end position="494"/>
    </location>
</feature>
<keyword evidence="1" id="KW-0611">Plant defense</keyword>
<dbReference type="InterPro" id="IPR050905">
    <property type="entry name" value="Plant_NBS-LRR"/>
</dbReference>
<dbReference type="PANTHER" id="PTHR33463">
    <property type="entry name" value="NB-ARC DOMAIN-CONTAINING PROTEIN-RELATED"/>
    <property type="match status" value="1"/>
</dbReference>
<evidence type="ECO:0000313" key="4">
    <source>
        <dbReference type="Proteomes" id="UP000501690"/>
    </source>
</evidence>
<proteinExistence type="predicted"/>
<dbReference type="AlphaFoldDB" id="A0A4D6MKF9"/>
<dbReference type="Gene3D" id="3.80.10.10">
    <property type="entry name" value="Ribonuclease Inhibitor"/>
    <property type="match status" value="2"/>
</dbReference>
<name>A0A4D6MKF9_VIGUN</name>
<feature type="domain" description="Disease resistance protein At4g27190-like leucine-rich repeats" evidence="2">
    <location>
        <begin position="124"/>
        <end position="261"/>
    </location>
</feature>
<dbReference type="PANTHER" id="PTHR33463:SF105">
    <property type="entry name" value="AND NB-ARC DOMAIN DISEASE RESISTANCE PROTEIN, PUTATIVE-RELATED"/>
    <property type="match status" value="1"/>
</dbReference>
<reference evidence="3 4" key="1">
    <citation type="submission" date="2019-04" db="EMBL/GenBank/DDBJ databases">
        <title>An improved genome assembly and genetic linkage map for asparagus bean, Vigna unguiculata ssp. sesquipedialis.</title>
        <authorList>
            <person name="Xia Q."/>
            <person name="Zhang R."/>
            <person name="Dong Y."/>
        </authorList>
    </citation>
    <scope>NUCLEOTIDE SEQUENCE [LARGE SCALE GENOMIC DNA]</scope>
    <source>
        <tissue evidence="3">Leaf</tissue>
    </source>
</reference>
<dbReference type="Proteomes" id="UP000501690">
    <property type="component" value="Linkage Group LG7"/>
</dbReference>
<dbReference type="InterPro" id="IPR057135">
    <property type="entry name" value="At4g27190-like_LRR"/>
</dbReference>
<dbReference type="EMBL" id="CP039351">
    <property type="protein sequence ID" value="QCE01092.1"/>
    <property type="molecule type" value="Genomic_DNA"/>
</dbReference>
<organism evidence="3 4">
    <name type="scientific">Vigna unguiculata</name>
    <name type="common">Cowpea</name>
    <dbReference type="NCBI Taxonomy" id="3917"/>
    <lineage>
        <taxon>Eukaryota</taxon>
        <taxon>Viridiplantae</taxon>
        <taxon>Streptophyta</taxon>
        <taxon>Embryophyta</taxon>
        <taxon>Tracheophyta</taxon>
        <taxon>Spermatophyta</taxon>
        <taxon>Magnoliopsida</taxon>
        <taxon>eudicotyledons</taxon>
        <taxon>Gunneridae</taxon>
        <taxon>Pentapetalae</taxon>
        <taxon>rosids</taxon>
        <taxon>fabids</taxon>
        <taxon>Fabales</taxon>
        <taxon>Fabaceae</taxon>
        <taxon>Papilionoideae</taxon>
        <taxon>50 kb inversion clade</taxon>
        <taxon>NPAAA clade</taxon>
        <taxon>indigoferoid/millettioid clade</taxon>
        <taxon>Phaseoleae</taxon>
        <taxon>Vigna</taxon>
    </lineage>
</organism>
<dbReference type="Pfam" id="PF23247">
    <property type="entry name" value="LRR_RPS2"/>
    <property type="match status" value="3"/>
</dbReference>
<evidence type="ECO:0000313" key="3">
    <source>
        <dbReference type="EMBL" id="QCE01092.1"/>
    </source>
</evidence>
<dbReference type="InterPro" id="IPR032675">
    <property type="entry name" value="LRR_dom_sf"/>
</dbReference>
<dbReference type="SUPFAM" id="SSF52047">
    <property type="entry name" value="RNI-like"/>
    <property type="match status" value="1"/>
</dbReference>
<keyword evidence="4" id="KW-1185">Reference proteome</keyword>
<evidence type="ECO:0000256" key="1">
    <source>
        <dbReference type="ARBA" id="ARBA00022821"/>
    </source>
</evidence>
<evidence type="ECO:0000259" key="2">
    <source>
        <dbReference type="Pfam" id="PF23247"/>
    </source>
</evidence>
<feature type="domain" description="Disease resistance protein At4g27190-like leucine-rich repeats" evidence="2">
    <location>
        <begin position="276"/>
        <end position="397"/>
    </location>
</feature>
<accession>A0A4D6MKF9</accession>
<gene>
    <name evidence="3" type="ORF">DEO72_LG7g2384</name>
</gene>